<evidence type="ECO:0000313" key="6">
    <source>
        <dbReference type="EMBL" id="TDC35896.1"/>
    </source>
</evidence>
<dbReference type="PANTHER" id="PTHR39210:SF1">
    <property type="entry name" value="HEPARIN-SULFATE LYASE"/>
    <property type="match status" value="1"/>
</dbReference>
<organism evidence="6 7">
    <name type="scientific">Kribbella albertanoniae</name>
    <dbReference type="NCBI Taxonomy" id="1266829"/>
    <lineage>
        <taxon>Bacteria</taxon>
        <taxon>Bacillati</taxon>
        <taxon>Actinomycetota</taxon>
        <taxon>Actinomycetes</taxon>
        <taxon>Propionibacteriales</taxon>
        <taxon>Kribbellaceae</taxon>
        <taxon>Kribbella</taxon>
    </lineage>
</organism>
<comment type="caution">
    <text evidence="6">The sequence shown here is derived from an EMBL/GenBank/DDBJ whole genome shotgun (WGS) entry which is preliminary data.</text>
</comment>
<gene>
    <name evidence="6" type="ORF">E1261_00795</name>
</gene>
<dbReference type="Gene3D" id="2.70.98.70">
    <property type="match status" value="1"/>
</dbReference>
<dbReference type="RefSeq" id="WP_132400097.1">
    <property type="nucleotide sequence ID" value="NZ_SMKA01000001.1"/>
</dbReference>
<proteinExistence type="predicted"/>
<evidence type="ECO:0000256" key="3">
    <source>
        <dbReference type="ARBA" id="ARBA00022764"/>
    </source>
</evidence>
<evidence type="ECO:0000256" key="2">
    <source>
        <dbReference type="ARBA" id="ARBA00022729"/>
    </source>
</evidence>
<keyword evidence="4" id="KW-0456">Lyase</keyword>
<dbReference type="EMBL" id="SMKA01000001">
    <property type="protein sequence ID" value="TDC35896.1"/>
    <property type="molecule type" value="Genomic_DNA"/>
</dbReference>
<evidence type="ECO:0000256" key="4">
    <source>
        <dbReference type="ARBA" id="ARBA00023239"/>
    </source>
</evidence>
<dbReference type="GO" id="GO:0016829">
    <property type="term" value="F:lyase activity"/>
    <property type="evidence" value="ECO:0007669"/>
    <property type="project" value="UniProtKB-KW"/>
</dbReference>
<dbReference type="InterPro" id="IPR012480">
    <property type="entry name" value="Hepar_II_III_C"/>
</dbReference>
<reference evidence="6 7" key="1">
    <citation type="submission" date="2019-03" db="EMBL/GenBank/DDBJ databases">
        <title>Draft genome sequences of novel Actinobacteria.</title>
        <authorList>
            <person name="Sahin N."/>
            <person name="Ay H."/>
            <person name="Saygin H."/>
        </authorList>
    </citation>
    <scope>NUCLEOTIDE SEQUENCE [LARGE SCALE GENOMIC DNA]</scope>
    <source>
        <strain evidence="6 7">JCM 30547</strain>
    </source>
</reference>
<dbReference type="Gene3D" id="1.50.10.100">
    <property type="entry name" value="Chondroitin AC/alginate lyase"/>
    <property type="match status" value="1"/>
</dbReference>
<dbReference type="Pfam" id="PF07940">
    <property type="entry name" value="Hepar_II_III_C"/>
    <property type="match status" value="1"/>
</dbReference>
<dbReference type="AlphaFoldDB" id="A0A4R4QJB0"/>
<name>A0A4R4QJB0_9ACTN</name>
<evidence type="ECO:0000256" key="1">
    <source>
        <dbReference type="ARBA" id="ARBA00004418"/>
    </source>
</evidence>
<protein>
    <recommendedName>
        <fullName evidence="5">Heparinase II/III-like C-terminal domain-containing protein</fullName>
    </recommendedName>
</protein>
<accession>A0A4R4QJB0</accession>
<sequence length="606" mass="66231">MSRAAPRSRHAALVVAAAVVIGSVAVPDRAPEPSAKPVQAELPQTTPVAATDPNTYTCASYSGIERPNPVRNLYRDTFAWGTTPPYQVGDGRGDVNWRSNPAHNPSWYMWLHSLRWLGQGIRAAGKGDLRALQRVDAISRDWVRDNRYPWQDDAGATESTMHRTNVLICLRQAVLSGLQVTRLPPAYKWIDTALLQHAQYLQRHWSGDWNHGTEESLALFGVGCTLGRTDLKRTAADRLARGIKTAIDPQGSTNEQSTAYAQYNYSLWGRAIDVLGKCGVDASPTIRARRQQQANWLALATNSLGELHQLGDSEVVRTVPVAGTPLEYVGTLGKRGTPPAQRVGVFAAGYVFGRTGWGTQRPFAQESTYSIRFGPVRRLHGHDDHMSLTYTSLGREVLVDGGHAGYKGDAWQRWARGQSAHNVMTVSGVGASETRLTRSDVQESSEFYELRDVGRTRGVLVLKDPDLMVVLDRGASAVRRSYETLWHLPAGQKVTPYGAGSVVAQRPGDTVKTVLLQVPYDEPTTPARIASSWHYRTIDQRSTSPVIRFERSGRTASILSVIVPAQASAAVSYTTSQRSGQTLIHLQVGAARATVVIAADGTLSRA</sequence>
<keyword evidence="7" id="KW-1185">Reference proteome</keyword>
<dbReference type="Proteomes" id="UP000295075">
    <property type="component" value="Unassembled WGS sequence"/>
</dbReference>
<feature type="domain" description="Heparinase II/III-like C-terminal" evidence="5">
    <location>
        <begin position="370"/>
        <end position="544"/>
    </location>
</feature>
<evidence type="ECO:0000313" key="7">
    <source>
        <dbReference type="Proteomes" id="UP000295075"/>
    </source>
</evidence>
<keyword evidence="2" id="KW-0732">Signal</keyword>
<dbReference type="GO" id="GO:0042597">
    <property type="term" value="C:periplasmic space"/>
    <property type="evidence" value="ECO:0007669"/>
    <property type="project" value="UniProtKB-SubCell"/>
</dbReference>
<comment type="subcellular location">
    <subcellularLocation>
        <location evidence="1">Periplasm</location>
    </subcellularLocation>
</comment>
<keyword evidence="3" id="KW-0574">Periplasm</keyword>
<dbReference type="SUPFAM" id="SSF48230">
    <property type="entry name" value="Chondroitin AC/alginate lyase"/>
    <property type="match status" value="1"/>
</dbReference>
<evidence type="ECO:0000259" key="5">
    <source>
        <dbReference type="Pfam" id="PF07940"/>
    </source>
</evidence>
<dbReference type="OrthoDB" id="4592556at2"/>
<dbReference type="PANTHER" id="PTHR39210">
    <property type="entry name" value="HEPARIN-SULFATE LYASE"/>
    <property type="match status" value="1"/>
</dbReference>
<dbReference type="InterPro" id="IPR008929">
    <property type="entry name" value="Chondroitin_lyas"/>
</dbReference>